<dbReference type="InterPro" id="IPR030457">
    <property type="entry name" value="ELO_CS"/>
</dbReference>
<evidence type="ECO:0000256" key="1">
    <source>
        <dbReference type="ARBA" id="ARBA00004141"/>
    </source>
</evidence>
<evidence type="ECO:0000256" key="10">
    <source>
        <dbReference type="SAM" id="Phobius"/>
    </source>
</evidence>
<accession>A0A5N6QSF6</accession>
<feature type="transmembrane region" description="Helical" evidence="10">
    <location>
        <begin position="114"/>
        <end position="137"/>
    </location>
</feature>
<feature type="transmembrane region" description="Helical" evidence="10">
    <location>
        <begin position="144"/>
        <end position="163"/>
    </location>
</feature>
<keyword evidence="12" id="KW-1185">Reference proteome</keyword>
<keyword evidence="5" id="KW-0276">Fatty acid metabolism</keyword>
<comment type="subcellular location">
    <subcellularLocation>
        <location evidence="1">Membrane</location>
        <topology evidence="1">Multi-pass membrane protein</topology>
    </subcellularLocation>
</comment>
<evidence type="ECO:0000256" key="2">
    <source>
        <dbReference type="ARBA" id="ARBA00022516"/>
    </source>
</evidence>
<evidence type="ECO:0000256" key="5">
    <source>
        <dbReference type="ARBA" id="ARBA00022832"/>
    </source>
</evidence>
<dbReference type="EMBL" id="CM017322">
    <property type="protein sequence ID" value="KAE8009073.1"/>
    <property type="molecule type" value="Genomic_DNA"/>
</dbReference>
<dbReference type="PROSITE" id="PS01188">
    <property type="entry name" value="ELO"/>
    <property type="match status" value="1"/>
</dbReference>
<keyword evidence="9" id="KW-0275">Fatty acid biosynthesis</keyword>
<dbReference type="GO" id="GO:0030148">
    <property type="term" value="P:sphingolipid biosynthetic process"/>
    <property type="evidence" value="ECO:0007669"/>
    <property type="project" value="TreeGrafter"/>
</dbReference>
<dbReference type="GO" id="GO:0034626">
    <property type="term" value="P:fatty acid elongation, polyunsaturated fatty acid"/>
    <property type="evidence" value="ECO:0007669"/>
    <property type="project" value="TreeGrafter"/>
</dbReference>
<organism evidence="11 12">
    <name type="scientific">Carpinus fangiana</name>
    <dbReference type="NCBI Taxonomy" id="176857"/>
    <lineage>
        <taxon>Eukaryota</taxon>
        <taxon>Viridiplantae</taxon>
        <taxon>Streptophyta</taxon>
        <taxon>Embryophyta</taxon>
        <taxon>Tracheophyta</taxon>
        <taxon>Spermatophyta</taxon>
        <taxon>Magnoliopsida</taxon>
        <taxon>eudicotyledons</taxon>
        <taxon>Gunneridae</taxon>
        <taxon>Pentapetalae</taxon>
        <taxon>rosids</taxon>
        <taxon>fabids</taxon>
        <taxon>Fagales</taxon>
        <taxon>Betulaceae</taxon>
        <taxon>Carpinus</taxon>
    </lineage>
</organism>
<dbReference type="InterPro" id="IPR002076">
    <property type="entry name" value="ELO_fam"/>
</dbReference>
<dbReference type="PANTHER" id="PTHR11157:SF132">
    <property type="entry name" value="ELONGATION OF FATTY ACIDS PROTEIN 3-LIKE"/>
    <property type="match status" value="1"/>
</dbReference>
<dbReference type="GO" id="GO:0042761">
    <property type="term" value="P:very long-chain fatty acid biosynthetic process"/>
    <property type="evidence" value="ECO:0007669"/>
    <property type="project" value="TreeGrafter"/>
</dbReference>
<evidence type="ECO:0000256" key="6">
    <source>
        <dbReference type="ARBA" id="ARBA00022989"/>
    </source>
</evidence>
<evidence type="ECO:0000256" key="9">
    <source>
        <dbReference type="ARBA" id="ARBA00023160"/>
    </source>
</evidence>
<keyword evidence="4 10" id="KW-0812">Transmembrane</keyword>
<evidence type="ECO:0000256" key="3">
    <source>
        <dbReference type="ARBA" id="ARBA00022679"/>
    </source>
</evidence>
<keyword evidence="6 10" id="KW-1133">Transmembrane helix</keyword>
<proteinExistence type="predicted"/>
<feature type="transmembrane region" description="Helical" evidence="10">
    <location>
        <begin position="208"/>
        <end position="226"/>
    </location>
</feature>
<dbReference type="Pfam" id="PF01151">
    <property type="entry name" value="ELO"/>
    <property type="match status" value="1"/>
</dbReference>
<dbReference type="GO" id="GO:0005789">
    <property type="term" value="C:endoplasmic reticulum membrane"/>
    <property type="evidence" value="ECO:0007669"/>
    <property type="project" value="TreeGrafter"/>
</dbReference>
<evidence type="ECO:0000313" key="11">
    <source>
        <dbReference type="EMBL" id="KAE8009073.1"/>
    </source>
</evidence>
<dbReference type="GO" id="GO:0009922">
    <property type="term" value="F:fatty acid elongase activity"/>
    <property type="evidence" value="ECO:0007669"/>
    <property type="project" value="InterPro"/>
</dbReference>
<evidence type="ECO:0000256" key="7">
    <source>
        <dbReference type="ARBA" id="ARBA00023098"/>
    </source>
</evidence>
<feature type="transmembrane region" description="Helical" evidence="10">
    <location>
        <begin position="34"/>
        <end position="52"/>
    </location>
</feature>
<reference evidence="11 12" key="1">
    <citation type="submission" date="2019-06" db="EMBL/GenBank/DDBJ databases">
        <title>A chromosomal-level reference genome of Carpinus fangiana (Coryloideae, Betulaceae).</title>
        <authorList>
            <person name="Yang X."/>
            <person name="Wang Z."/>
            <person name="Zhang L."/>
            <person name="Hao G."/>
            <person name="Liu J."/>
            <person name="Yang Y."/>
        </authorList>
    </citation>
    <scope>NUCLEOTIDE SEQUENCE [LARGE SCALE GENOMIC DNA]</scope>
    <source>
        <strain evidence="11">Cfa_2016G</strain>
        <tissue evidence="11">Leaf</tissue>
    </source>
</reference>
<keyword evidence="2" id="KW-0444">Lipid biosynthesis</keyword>
<dbReference type="AlphaFoldDB" id="A0A5N6QSF6"/>
<dbReference type="Proteomes" id="UP000327013">
    <property type="component" value="Chromosome 2"/>
</dbReference>
<evidence type="ECO:0000313" key="12">
    <source>
        <dbReference type="Proteomes" id="UP000327013"/>
    </source>
</evidence>
<keyword evidence="8 10" id="KW-0472">Membrane</keyword>
<dbReference type="OrthoDB" id="434092at2759"/>
<feature type="transmembrane region" description="Helical" evidence="10">
    <location>
        <begin position="232"/>
        <end position="252"/>
    </location>
</feature>
<dbReference type="GO" id="GO:0034625">
    <property type="term" value="P:fatty acid elongation, monounsaturated fatty acid"/>
    <property type="evidence" value="ECO:0007669"/>
    <property type="project" value="TreeGrafter"/>
</dbReference>
<feature type="transmembrane region" description="Helical" evidence="10">
    <location>
        <begin position="73"/>
        <end position="94"/>
    </location>
</feature>
<dbReference type="PANTHER" id="PTHR11157">
    <property type="entry name" value="FATTY ACID ACYL TRANSFERASE-RELATED"/>
    <property type="match status" value="1"/>
</dbReference>
<evidence type="ECO:0000256" key="8">
    <source>
        <dbReference type="ARBA" id="ARBA00023136"/>
    </source>
</evidence>
<keyword evidence="3" id="KW-0808">Transferase</keyword>
<evidence type="ECO:0000256" key="4">
    <source>
        <dbReference type="ARBA" id="ARBA00022692"/>
    </source>
</evidence>
<sequence length="271" mass="30767">MMTHISSALHYWLVHHPSILHFSWTQGQTLGSSPLFLTLAVVSYLLLTLLLSHFPLPSINPALLKPISAVHNLILLIFSLTMSLGCTLSTLSHAPDLHWIICVPPQTPPTGPLFFWAYVFYLSKILEFVDTLLIIVGKSTRRRLTFLHVYHHAAVVIMCYIWLQTSQSLFPVVLVTNASVHVLMYAYYLSCALGVRPRWKRVVTECQILQFMFSFVALGMMLHYHFTGGGCSGVWGWCFNVAFYSSLLALFLDFHAKNYVIATPKNEYKQT</sequence>
<name>A0A5N6QSF6_9ROSI</name>
<protein>
    <submittedName>
        <fullName evidence="11">Uncharacterized protein</fullName>
    </submittedName>
</protein>
<dbReference type="GO" id="GO:0019367">
    <property type="term" value="P:fatty acid elongation, saturated fatty acid"/>
    <property type="evidence" value="ECO:0007669"/>
    <property type="project" value="TreeGrafter"/>
</dbReference>
<gene>
    <name evidence="11" type="ORF">FH972_005529</name>
</gene>
<keyword evidence="7" id="KW-0443">Lipid metabolism</keyword>
<feature type="transmembrane region" description="Helical" evidence="10">
    <location>
        <begin position="169"/>
        <end position="188"/>
    </location>
</feature>